<name>A0A2M9YLK6_9LEPT</name>
<organism evidence="1 4">
    <name type="scientific">Leptospira adleri</name>
    <dbReference type="NCBI Taxonomy" id="2023186"/>
    <lineage>
        <taxon>Bacteria</taxon>
        <taxon>Pseudomonadati</taxon>
        <taxon>Spirochaetota</taxon>
        <taxon>Spirochaetia</taxon>
        <taxon>Leptospirales</taxon>
        <taxon>Leptospiraceae</taxon>
        <taxon>Leptospira</taxon>
    </lineage>
</organism>
<evidence type="ECO:0000313" key="3">
    <source>
        <dbReference type="Proteomes" id="UP000232149"/>
    </source>
</evidence>
<dbReference type="EMBL" id="NPDU01000003">
    <property type="protein sequence ID" value="PJZ63595.1"/>
    <property type="molecule type" value="Genomic_DNA"/>
</dbReference>
<accession>A0A2M9YLK6</accession>
<sequence>MPVKLRFVGTHTKNLNGFKRDDFFRFSRYWETLIEFEKIMSCDKMTAESLLLLPEISLEIRDFEP</sequence>
<protein>
    <submittedName>
        <fullName evidence="1">Uncharacterized protein</fullName>
    </submittedName>
</protein>
<dbReference type="AlphaFoldDB" id="A0A2M9YLK6"/>
<keyword evidence="3" id="KW-1185">Reference proteome</keyword>
<dbReference type="Proteomes" id="UP000232188">
    <property type="component" value="Unassembled WGS sequence"/>
</dbReference>
<dbReference type="EMBL" id="NPDV01000013">
    <property type="protein sequence ID" value="PJZ52422.1"/>
    <property type="molecule type" value="Genomic_DNA"/>
</dbReference>
<dbReference type="Proteomes" id="UP000232149">
    <property type="component" value="Unassembled WGS sequence"/>
</dbReference>
<evidence type="ECO:0000313" key="1">
    <source>
        <dbReference type="EMBL" id="PJZ52422.1"/>
    </source>
</evidence>
<proteinExistence type="predicted"/>
<gene>
    <name evidence="2" type="ORF">CH376_01745</name>
    <name evidence="1" type="ORF">CH380_14725</name>
</gene>
<evidence type="ECO:0000313" key="2">
    <source>
        <dbReference type="EMBL" id="PJZ63595.1"/>
    </source>
</evidence>
<comment type="caution">
    <text evidence="1">The sequence shown here is derived from an EMBL/GenBank/DDBJ whole genome shotgun (WGS) entry which is preliminary data.</text>
</comment>
<reference evidence="3 4" key="1">
    <citation type="submission" date="2017-07" db="EMBL/GenBank/DDBJ databases">
        <title>Leptospira spp. isolated from tropical soils.</title>
        <authorList>
            <person name="Thibeaux R."/>
            <person name="Iraola G."/>
            <person name="Ferres I."/>
            <person name="Bierque E."/>
            <person name="Girault D."/>
            <person name="Soupe-Gilbert M.-E."/>
            <person name="Picardeau M."/>
            <person name="Goarant C."/>
        </authorList>
    </citation>
    <scope>NUCLEOTIDE SEQUENCE [LARGE SCALE GENOMIC DNA]</scope>
    <source>
        <strain evidence="1 4">FH2-B-C1</strain>
        <strain evidence="2 3">FH2-B-D1</strain>
    </source>
</reference>
<evidence type="ECO:0000313" key="4">
    <source>
        <dbReference type="Proteomes" id="UP000232188"/>
    </source>
</evidence>